<evidence type="ECO:0000313" key="10">
    <source>
        <dbReference type="Proteomes" id="UP000078397"/>
    </source>
</evidence>
<dbReference type="RefSeq" id="XP_018149472.1">
    <property type="nucleotide sequence ID" value="XM_018280995.1"/>
</dbReference>
<evidence type="ECO:0000256" key="4">
    <source>
        <dbReference type="ARBA" id="ARBA00022692"/>
    </source>
</evidence>
<proteinExistence type="inferred from homology"/>
<feature type="transmembrane region" description="Helical" evidence="8">
    <location>
        <begin position="12"/>
        <end position="35"/>
    </location>
</feature>
<comment type="caution">
    <text evidence="9">The sequence shown here is derived from an EMBL/GenBank/DDBJ whole genome shotgun (WGS) entry which is preliminary data.</text>
</comment>
<organism evidence="9 10">
    <name type="scientific">Pochonia chlamydosporia 170</name>
    <dbReference type="NCBI Taxonomy" id="1380566"/>
    <lineage>
        <taxon>Eukaryota</taxon>
        <taxon>Fungi</taxon>
        <taxon>Dikarya</taxon>
        <taxon>Ascomycota</taxon>
        <taxon>Pezizomycotina</taxon>
        <taxon>Sordariomycetes</taxon>
        <taxon>Hypocreomycetidae</taxon>
        <taxon>Hypocreales</taxon>
        <taxon>Clavicipitaceae</taxon>
        <taxon>Pochonia</taxon>
    </lineage>
</organism>
<dbReference type="Pfam" id="PF03169">
    <property type="entry name" value="OPT"/>
    <property type="match status" value="1"/>
</dbReference>
<evidence type="ECO:0000256" key="5">
    <source>
        <dbReference type="ARBA" id="ARBA00022989"/>
    </source>
</evidence>
<feature type="transmembrane region" description="Helical" evidence="8">
    <location>
        <begin position="320"/>
        <end position="342"/>
    </location>
</feature>
<keyword evidence="4 8" id="KW-0812">Transmembrane</keyword>
<dbReference type="STRING" id="1380566.A0A179G888"/>
<dbReference type="GO" id="GO:0035673">
    <property type="term" value="F:oligopeptide transmembrane transporter activity"/>
    <property type="evidence" value="ECO:0007669"/>
    <property type="project" value="InterPro"/>
</dbReference>
<evidence type="ECO:0000256" key="3">
    <source>
        <dbReference type="ARBA" id="ARBA00022448"/>
    </source>
</evidence>
<keyword evidence="10" id="KW-1185">Reference proteome</keyword>
<name>A0A179G888_METCM</name>
<protein>
    <submittedName>
        <fullName evidence="9">OPT superfamily oligopeptide transporter</fullName>
    </submittedName>
</protein>
<feature type="transmembrane region" description="Helical" evidence="8">
    <location>
        <begin position="41"/>
        <end position="61"/>
    </location>
</feature>
<feature type="transmembrane region" description="Helical" evidence="8">
    <location>
        <begin position="551"/>
        <end position="572"/>
    </location>
</feature>
<feature type="transmembrane region" description="Helical" evidence="8">
    <location>
        <begin position="678"/>
        <end position="699"/>
    </location>
</feature>
<feature type="transmembrane region" description="Helical" evidence="8">
    <location>
        <begin position="283"/>
        <end position="300"/>
    </location>
</feature>
<feature type="transmembrane region" description="Helical" evidence="8">
    <location>
        <begin position="249"/>
        <end position="271"/>
    </location>
</feature>
<evidence type="ECO:0000256" key="8">
    <source>
        <dbReference type="SAM" id="Phobius"/>
    </source>
</evidence>
<keyword evidence="5 8" id="KW-1133">Transmembrane helix</keyword>
<dbReference type="PANTHER" id="PTHR31645">
    <property type="entry name" value="OLIGOPEPTIDE TRANSPORTER YGL114W-RELATED"/>
    <property type="match status" value="1"/>
</dbReference>
<feature type="transmembrane region" description="Helical" evidence="8">
    <location>
        <begin position="225"/>
        <end position="243"/>
    </location>
</feature>
<evidence type="ECO:0000313" key="9">
    <source>
        <dbReference type="EMBL" id="OAQ73389.1"/>
    </source>
</evidence>
<keyword evidence="6 8" id="KW-0472">Membrane</keyword>
<feature type="region of interest" description="Disordered" evidence="7">
    <location>
        <begin position="389"/>
        <end position="414"/>
    </location>
</feature>
<feature type="transmembrane region" description="Helical" evidence="8">
    <location>
        <begin position="435"/>
        <end position="455"/>
    </location>
</feature>
<comment type="subcellular location">
    <subcellularLocation>
        <location evidence="1">Membrane</location>
        <topology evidence="1">Multi-pass membrane protein</topology>
    </subcellularLocation>
</comment>
<gene>
    <name evidence="9" type="ORF">VFPPC_01109</name>
</gene>
<feature type="transmembrane region" description="Helical" evidence="8">
    <location>
        <begin position="118"/>
        <end position="136"/>
    </location>
</feature>
<sequence length="707" mass="76286">MAPPGVLIEGQSFTLRSVVAGLAVGTVICAANVYFGLQTGWVSIMSMPASLMGFGIFKILRPHLSFPFSPVENVLLQSVACGMAIMPLGCGFVGVIPAMNYLLKPDEQGPLYLSTVQLIIWSLGLCYFGVVFAVPLRQQVIIRERLKFPSGFSTAVLISVLHGKEPQSSKPEELDRAAQGGFASLVSRTMDQDFTVSAATTGNVDGNDAQSEASSKPNWVSNMQLLIICFLISGFFTVLTYFLPVIRNLPVFGTVAANTWLWTLNPSLAYVGQGVIMGTETTLHMTLGAIIGWGLLSPLAKFQGWAPGPVDDWEHGSKGWIVWVSLAIMLVDAVVSLTYVGFRSILHSPMMNFLGIFQRKVQKIKSHIIGFSPPQYSLLQNQDDIFPSQPGITDSTRETCSDDEDEDQDEDEDIGDTGIIQYDDAPPHQLIGNKLVVFGLAASILLCIGTTHFVFGNLVPLFATIIAVLIALILSIMGVRALGETDLNPVSGISKLAQLLFAFIIPQSNKSSVLINLVAGAVSEAGALQAGDLMQDLKTGHLLGAAPNAQFWGQMIGATAGAILSAFIYRIYTSVYTIPGDLFQVPTAYVWIFTARLVTGQGLPYMAKEWAIGAGTIFAITTFIRTASVDKWWRPYVPGGIAVAVGMYNVPSFTLARAVGGIVCWYWTKILQRPNAQLIILASGFILGEGFLSIVNLILQGLHVPHL</sequence>
<feature type="transmembrane region" description="Helical" evidence="8">
    <location>
        <begin position="641"/>
        <end position="666"/>
    </location>
</feature>
<dbReference type="GO" id="GO:0000329">
    <property type="term" value="C:fungal-type vacuole membrane"/>
    <property type="evidence" value="ECO:0007669"/>
    <property type="project" value="TreeGrafter"/>
</dbReference>
<comment type="similarity">
    <text evidence="2">Belongs to the oligopeptide OPT transporter family.</text>
</comment>
<dbReference type="GeneID" id="28844989"/>
<dbReference type="Proteomes" id="UP000078397">
    <property type="component" value="Unassembled WGS sequence"/>
</dbReference>
<feature type="compositionally biased region" description="Acidic residues" evidence="7">
    <location>
        <begin position="401"/>
        <end position="414"/>
    </location>
</feature>
<dbReference type="OrthoDB" id="627262at2759"/>
<evidence type="ECO:0000256" key="1">
    <source>
        <dbReference type="ARBA" id="ARBA00004141"/>
    </source>
</evidence>
<dbReference type="NCBIfam" id="TIGR00728">
    <property type="entry name" value="OPT_sfam"/>
    <property type="match status" value="1"/>
</dbReference>
<dbReference type="PANTHER" id="PTHR31645:SF0">
    <property type="entry name" value="OLIGOPEPTIDE TRANSPORTER YGL114W-RELATED"/>
    <property type="match status" value="1"/>
</dbReference>
<accession>A0A179G888</accession>
<evidence type="ECO:0000256" key="7">
    <source>
        <dbReference type="SAM" id="MobiDB-lite"/>
    </source>
</evidence>
<dbReference type="InterPro" id="IPR045035">
    <property type="entry name" value="YSL-like"/>
</dbReference>
<dbReference type="AlphaFoldDB" id="A0A179G888"/>
<evidence type="ECO:0000256" key="6">
    <source>
        <dbReference type="ARBA" id="ARBA00023136"/>
    </source>
</evidence>
<keyword evidence="3" id="KW-0813">Transport</keyword>
<reference evidence="9 10" key="1">
    <citation type="journal article" date="2016" name="PLoS Pathog.">
        <title>Biosynthesis of antibiotic leucinostatins in bio-control fungus Purpureocillium lilacinum and their inhibition on phytophthora revealed by genome mining.</title>
        <authorList>
            <person name="Wang G."/>
            <person name="Liu Z."/>
            <person name="Lin R."/>
            <person name="Li E."/>
            <person name="Mao Z."/>
            <person name="Ling J."/>
            <person name="Yang Y."/>
            <person name="Yin W.B."/>
            <person name="Xie B."/>
        </authorList>
    </citation>
    <scope>NUCLEOTIDE SEQUENCE [LARGE SCALE GENOMIC DNA]</scope>
    <source>
        <strain evidence="9">170</strain>
    </source>
</reference>
<dbReference type="EMBL" id="LSBJ02000001">
    <property type="protein sequence ID" value="OAQ73389.1"/>
    <property type="molecule type" value="Genomic_DNA"/>
</dbReference>
<dbReference type="InterPro" id="IPR004813">
    <property type="entry name" value="OPT"/>
</dbReference>
<feature type="transmembrane region" description="Helical" evidence="8">
    <location>
        <begin position="610"/>
        <end position="629"/>
    </location>
</feature>
<feature type="transmembrane region" description="Helical" evidence="8">
    <location>
        <begin position="461"/>
        <end position="482"/>
    </location>
</feature>
<dbReference type="KEGG" id="pchm:VFPPC_01109"/>
<evidence type="ECO:0000256" key="2">
    <source>
        <dbReference type="ARBA" id="ARBA00008807"/>
    </source>
</evidence>
<feature type="transmembrane region" description="Helical" evidence="8">
    <location>
        <begin position="73"/>
        <end position="98"/>
    </location>
</feature>